<proteinExistence type="predicted"/>
<reference evidence="2 3" key="1">
    <citation type="submission" date="2016-02" db="EMBL/GenBank/DDBJ databases">
        <title>Genome analysis of coral dinoflagellate symbionts highlights evolutionary adaptations to a symbiotic lifestyle.</title>
        <authorList>
            <person name="Aranda M."/>
            <person name="Li Y."/>
            <person name="Liew Y.J."/>
            <person name="Baumgarten S."/>
            <person name="Simakov O."/>
            <person name="Wilson M."/>
            <person name="Piel J."/>
            <person name="Ashoor H."/>
            <person name="Bougouffa S."/>
            <person name="Bajic V.B."/>
            <person name="Ryu T."/>
            <person name="Ravasi T."/>
            <person name="Bayer T."/>
            <person name="Micklem G."/>
            <person name="Kim H."/>
            <person name="Bhak J."/>
            <person name="Lajeunesse T.C."/>
            <person name="Voolstra C.R."/>
        </authorList>
    </citation>
    <scope>NUCLEOTIDE SEQUENCE [LARGE SCALE GENOMIC DNA]</scope>
    <source>
        <strain evidence="2 3">CCMP2467</strain>
    </source>
</reference>
<name>A0A1Q9DVY9_SYMMI</name>
<dbReference type="Proteomes" id="UP000186817">
    <property type="component" value="Unassembled WGS sequence"/>
</dbReference>
<comment type="caution">
    <text evidence="2">The sequence shown here is derived from an EMBL/GenBank/DDBJ whole genome shotgun (WGS) entry which is preliminary data.</text>
</comment>
<keyword evidence="3" id="KW-1185">Reference proteome</keyword>
<accession>A0A1Q9DVY9</accession>
<dbReference type="AlphaFoldDB" id="A0A1Q9DVY9"/>
<protein>
    <submittedName>
        <fullName evidence="2">Uncharacterized protein</fullName>
    </submittedName>
</protein>
<feature type="coiled-coil region" evidence="1">
    <location>
        <begin position="642"/>
        <end position="711"/>
    </location>
</feature>
<organism evidence="2 3">
    <name type="scientific">Symbiodinium microadriaticum</name>
    <name type="common">Dinoflagellate</name>
    <name type="synonym">Zooxanthella microadriatica</name>
    <dbReference type="NCBI Taxonomy" id="2951"/>
    <lineage>
        <taxon>Eukaryota</taxon>
        <taxon>Sar</taxon>
        <taxon>Alveolata</taxon>
        <taxon>Dinophyceae</taxon>
        <taxon>Suessiales</taxon>
        <taxon>Symbiodiniaceae</taxon>
        <taxon>Symbiodinium</taxon>
    </lineage>
</organism>
<evidence type="ECO:0000313" key="2">
    <source>
        <dbReference type="EMBL" id="OLP99337.1"/>
    </source>
</evidence>
<keyword evidence="1" id="KW-0175">Coiled coil</keyword>
<dbReference type="EMBL" id="LSRX01000366">
    <property type="protein sequence ID" value="OLP99337.1"/>
    <property type="molecule type" value="Genomic_DNA"/>
</dbReference>
<evidence type="ECO:0000256" key="1">
    <source>
        <dbReference type="SAM" id="Coils"/>
    </source>
</evidence>
<evidence type="ECO:0000313" key="3">
    <source>
        <dbReference type="Proteomes" id="UP000186817"/>
    </source>
</evidence>
<sequence length="892" mass="98586">MAFRDDVYVPPYLRPSAGKTMLGRSSSDPSGLLRTTCGLSAHSFLSSSARSVPPTNPMLEPRRDATVGYRGFIPGVKAETVFGADMPTVNNVASDIRPLDYQFEKTHDWLGPPDPPVNDLEETSDETLNFRVLTSEEYFALFRIARNVLELDSETKQKTTNQKNALHDHTLKMNGEALENTLAELVTATCSSSSLGMLPDIAVSGEELKVKFRRADSLCSALKEGHTMLLASIHGMMQYVLYLRSSPAKAAALLSTVEDGTTKDAVLKALEEEWRLVLALEGSPAGAMLLRQHCSFCSFQQYREVMTVYEKNDWKVTPETTALTAAWFPQMAWSASLESIFGDLQDATKRAGRSDCGSLPNLFAVGVRSLQNRLCVQEGSTSPVKLEAGDWTGTQALGVKPKAFNPASAPACKNVVVDNILKPFPSTTAFFHNHHCLNFMQGKNPTDEAANFWVQACFSTGMLLKYSGQFYLATGSTPAVLTASGIHWVVRLKELPFVFTGSLPAETNDETRMPRQMLDEVDLMSPTESTRALVLDVGRTMVQQLRFDYEEVKLFAYTVHVCEGHLANKCGSALLLRRGPQEFCLLCFLVHSELILLSSSASLTELLLKHDIQMPKNSTKAQKVRRILGMDKVKETCAASKIAKLLASLDEADAKKRNKEKEKEKKDDDLDEAAEIEWEELQEDPAAQACRELLHRLDEEEEREREEEEKKVWMPSSSMPGFRNVVISSIASKATWGDSLGGRRGAPCDDTFFFADINMVPEIALQTAVTSEPNSSSHNSSTRVPDRATRLLSIEATTLRQGCPTCITLRKDTLNLLANLASATVIFKLLNSLFPPLRQLQYRMLFHLPFLGLGVPKSELEALLDKLVELGVDILSQILGVLLVGSEVPNKD</sequence>
<gene>
    <name evidence="2" type="ORF">AK812_SmicGene18124</name>
</gene>
<dbReference type="OrthoDB" id="428524at2759"/>